<dbReference type="Proteomes" id="UP000176322">
    <property type="component" value="Unassembled WGS sequence"/>
</dbReference>
<organism evidence="1 2">
    <name type="scientific">Candidatus Kaiserbacteria bacterium RIFCSPHIGHO2_01_FULL_46_22</name>
    <dbReference type="NCBI Taxonomy" id="1798475"/>
    <lineage>
        <taxon>Bacteria</taxon>
        <taxon>Candidatus Kaiseribacteriota</taxon>
    </lineage>
</organism>
<reference evidence="1 2" key="1">
    <citation type="journal article" date="2016" name="Nat. Commun.">
        <title>Thousands of microbial genomes shed light on interconnected biogeochemical processes in an aquifer system.</title>
        <authorList>
            <person name="Anantharaman K."/>
            <person name="Brown C.T."/>
            <person name="Hug L.A."/>
            <person name="Sharon I."/>
            <person name="Castelle C.J."/>
            <person name="Probst A.J."/>
            <person name="Thomas B.C."/>
            <person name="Singh A."/>
            <person name="Wilkins M.J."/>
            <person name="Karaoz U."/>
            <person name="Brodie E.L."/>
            <person name="Williams K.H."/>
            <person name="Hubbard S.S."/>
            <person name="Banfield J.F."/>
        </authorList>
    </citation>
    <scope>NUCLEOTIDE SEQUENCE [LARGE SCALE GENOMIC DNA]</scope>
</reference>
<dbReference type="EMBL" id="MFKO01000008">
    <property type="protein sequence ID" value="OGG41431.1"/>
    <property type="molecule type" value="Genomic_DNA"/>
</dbReference>
<comment type="caution">
    <text evidence="1">The sequence shown here is derived from an EMBL/GenBank/DDBJ whole genome shotgun (WGS) entry which is preliminary data.</text>
</comment>
<sequence length="130" mass="14832">MNFYIATRFSNEDFRQQALEIKDKLEAAGHKMTFDWMNGKTLKPYSENVEITREASQMALNGALEADLFILIPEPGGTGMYVEFGAALAKSLTDKNLRIYLLGPYKDYVLFNYHPSVVWKDSIEEILAEI</sequence>
<dbReference type="AlphaFoldDB" id="A0A1F6BWX9"/>
<proteinExistence type="predicted"/>
<evidence type="ECO:0000313" key="1">
    <source>
        <dbReference type="EMBL" id="OGG41431.1"/>
    </source>
</evidence>
<dbReference type="STRING" id="1798475.A2837_02875"/>
<accession>A0A1F6BWX9</accession>
<evidence type="ECO:0000313" key="2">
    <source>
        <dbReference type="Proteomes" id="UP000176322"/>
    </source>
</evidence>
<gene>
    <name evidence="1" type="ORF">A2837_02875</name>
</gene>
<evidence type="ECO:0008006" key="3">
    <source>
        <dbReference type="Google" id="ProtNLM"/>
    </source>
</evidence>
<name>A0A1F6BWX9_9BACT</name>
<protein>
    <recommendedName>
        <fullName evidence="3">Nucleoside 2-deoxyribosyltransferase</fullName>
    </recommendedName>
</protein>